<feature type="chain" id="PRO_5045614417" evidence="1">
    <location>
        <begin position="29"/>
        <end position="197"/>
    </location>
</feature>
<organism evidence="2 3">
    <name type="scientific">Plantactinospora solaniradicis</name>
    <dbReference type="NCBI Taxonomy" id="1723736"/>
    <lineage>
        <taxon>Bacteria</taxon>
        <taxon>Bacillati</taxon>
        <taxon>Actinomycetota</taxon>
        <taxon>Actinomycetes</taxon>
        <taxon>Micromonosporales</taxon>
        <taxon>Micromonosporaceae</taxon>
        <taxon>Plantactinospora</taxon>
    </lineage>
</organism>
<keyword evidence="3" id="KW-1185">Reference proteome</keyword>
<name>A0ABW1KD18_9ACTN</name>
<dbReference type="RefSeq" id="WP_377425255.1">
    <property type="nucleotide sequence ID" value="NZ_JBHSPR010000020.1"/>
</dbReference>
<dbReference type="EMBL" id="JBHSPR010000020">
    <property type="protein sequence ID" value="MFC6019340.1"/>
    <property type="molecule type" value="Genomic_DNA"/>
</dbReference>
<protein>
    <submittedName>
        <fullName evidence="2">Uncharacterized protein</fullName>
    </submittedName>
</protein>
<gene>
    <name evidence="2" type="ORF">ACFP2T_24425</name>
</gene>
<keyword evidence="1" id="KW-0732">Signal</keyword>
<accession>A0ABW1KD18</accession>
<feature type="signal peptide" evidence="1">
    <location>
        <begin position="1"/>
        <end position="28"/>
    </location>
</feature>
<proteinExistence type="predicted"/>
<dbReference type="Proteomes" id="UP001596203">
    <property type="component" value="Unassembled WGS sequence"/>
</dbReference>
<reference evidence="3" key="1">
    <citation type="journal article" date="2019" name="Int. J. Syst. Evol. Microbiol.">
        <title>The Global Catalogue of Microorganisms (GCM) 10K type strain sequencing project: providing services to taxonomists for standard genome sequencing and annotation.</title>
        <authorList>
            <consortium name="The Broad Institute Genomics Platform"/>
            <consortium name="The Broad Institute Genome Sequencing Center for Infectious Disease"/>
            <person name="Wu L."/>
            <person name="Ma J."/>
        </authorList>
    </citation>
    <scope>NUCLEOTIDE SEQUENCE [LARGE SCALE GENOMIC DNA]</scope>
    <source>
        <strain evidence="3">ZS-35-S2</strain>
    </source>
</reference>
<evidence type="ECO:0000256" key="1">
    <source>
        <dbReference type="SAM" id="SignalP"/>
    </source>
</evidence>
<sequence>MTRFRHALIVAGVAVTATALLPPAPASADTVSKHVHIMFRSHDSNAGMDLDVASVAGATTIDVDWADNQCRDTESGRTCDFVFRNSDAVPVRRFSFGFDQGGFSTRLPYQETRRTCTYANEEEVACAEEYGSGVTTIDVTWTGSSEPTRSRRTDEDGRVHVTTSAYATVSGTAHGLTYGGPLSLGWLTRIRTIDPQS</sequence>
<evidence type="ECO:0000313" key="3">
    <source>
        <dbReference type="Proteomes" id="UP001596203"/>
    </source>
</evidence>
<comment type="caution">
    <text evidence="2">The sequence shown here is derived from an EMBL/GenBank/DDBJ whole genome shotgun (WGS) entry which is preliminary data.</text>
</comment>
<evidence type="ECO:0000313" key="2">
    <source>
        <dbReference type="EMBL" id="MFC6019340.1"/>
    </source>
</evidence>